<dbReference type="Pfam" id="PF01381">
    <property type="entry name" value="HTH_3"/>
    <property type="match status" value="1"/>
</dbReference>
<protein>
    <submittedName>
        <fullName evidence="3">Transcriptional regulator</fullName>
    </submittedName>
</protein>
<dbReference type="InterPro" id="IPR001387">
    <property type="entry name" value="Cro/C1-type_HTH"/>
</dbReference>
<keyword evidence="1" id="KW-0238">DNA-binding</keyword>
<evidence type="ECO:0000256" key="1">
    <source>
        <dbReference type="ARBA" id="ARBA00023125"/>
    </source>
</evidence>
<gene>
    <name evidence="3" type="ORF">MGN01_30400</name>
</gene>
<dbReference type="RefSeq" id="WP_147047637.1">
    <property type="nucleotide sequence ID" value="NZ_BJZV01000016.1"/>
</dbReference>
<keyword evidence="4" id="KW-1185">Reference proteome</keyword>
<evidence type="ECO:0000313" key="3">
    <source>
        <dbReference type="EMBL" id="GEP11195.1"/>
    </source>
</evidence>
<dbReference type="PANTHER" id="PTHR46558">
    <property type="entry name" value="TRACRIPTIONAL REGULATORY PROTEIN-RELATED-RELATED"/>
    <property type="match status" value="1"/>
</dbReference>
<dbReference type="Gene3D" id="1.10.260.40">
    <property type="entry name" value="lambda repressor-like DNA-binding domains"/>
    <property type="match status" value="1"/>
</dbReference>
<evidence type="ECO:0000259" key="2">
    <source>
        <dbReference type="PROSITE" id="PS50943"/>
    </source>
</evidence>
<dbReference type="EMBL" id="BJZV01000016">
    <property type="protein sequence ID" value="GEP11195.1"/>
    <property type="molecule type" value="Genomic_DNA"/>
</dbReference>
<accession>A0A512JMJ3</accession>
<dbReference type="OrthoDB" id="9797172at2"/>
<dbReference type="PANTHER" id="PTHR46558:SF4">
    <property type="entry name" value="DNA-BIDING PHAGE PROTEIN"/>
    <property type="match status" value="1"/>
</dbReference>
<dbReference type="Proteomes" id="UP000321750">
    <property type="component" value="Unassembled WGS sequence"/>
</dbReference>
<dbReference type="InterPro" id="IPR010982">
    <property type="entry name" value="Lambda_DNA-bd_dom_sf"/>
</dbReference>
<comment type="caution">
    <text evidence="3">The sequence shown here is derived from an EMBL/GenBank/DDBJ whole genome shotgun (WGS) entry which is preliminary data.</text>
</comment>
<dbReference type="SMART" id="SM00530">
    <property type="entry name" value="HTH_XRE"/>
    <property type="match status" value="1"/>
</dbReference>
<dbReference type="AlphaFoldDB" id="A0A512JMJ3"/>
<proteinExistence type="predicted"/>
<dbReference type="SUPFAM" id="SSF47413">
    <property type="entry name" value="lambda repressor-like DNA-binding domains"/>
    <property type="match status" value="1"/>
</dbReference>
<dbReference type="PROSITE" id="PS50943">
    <property type="entry name" value="HTH_CROC1"/>
    <property type="match status" value="1"/>
</dbReference>
<dbReference type="GO" id="GO:0003677">
    <property type="term" value="F:DNA binding"/>
    <property type="evidence" value="ECO:0007669"/>
    <property type="project" value="UniProtKB-KW"/>
</dbReference>
<reference evidence="3 4" key="1">
    <citation type="submission" date="2019-07" db="EMBL/GenBank/DDBJ databases">
        <title>Whole genome shotgun sequence of Methylobacterium gnaphalii NBRC 107716.</title>
        <authorList>
            <person name="Hosoyama A."/>
            <person name="Uohara A."/>
            <person name="Ohji S."/>
            <person name="Ichikawa N."/>
        </authorList>
    </citation>
    <scope>NUCLEOTIDE SEQUENCE [LARGE SCALE GENOMIC DNA]</scope>
    <source>
        <strain evidence="3 4">NBRC 107716</strain>
    </source>
</reference>
<evidence type="ECO:0000313" key="4">
    <source>
        <dbReference type="Proteomes" id="UP000321750"/>
    </source>
</evidence>
<organism evidence="3 4">
    <name type="scientific">Methylobacterium gnaphalii</name>
    <dbReference type="NCBI Taxonomy" id="1010610"/>
    <lineage>
        <taxon>Bacteria</taxon>
        <taxon>Pseudomonadati</taxon>
        <taxon>Pseudomonadota</taxon>
        <taxon>Alphaproteobacteria</taxon>
        <taxon>Hyphomicrobiales</taxon>
        <taxon>Methylobacteriaceae</taxon>
        <taxon>Methylobacterium</taxon>
    </lineage>
</organism>
<dbReference type="CDD" id="cd00093">
    <property type="entry name" value="HTH_XRE"/>
    <property type="match status" value="1"/>
</dbReference>
<name>A0A512JMJ3_9HYPH</name>
<feature type="domain" description="HTH cro/C1-type" evidence="2">
    <location>
        <begin position="15"/>
        <end position="69"/>
    </location>
</feature>
<sequence length="123" mass="13167">MKQVTETDRLIGERITAARKLAGISQTTLATAIGVTFQQVQKYEKGLNRISAGKIVEIARLLGVGHAELLGSTDDVSGLPSLSRAAISLAQAFDRLPESASKAQLRRLVLALAEDVQADRDEP</sequence>